<dbReference type="Proteomes" id="UP000240429">
    <property type="component" value="Unassembled WGS sequence"/>
</dbReference>
<comment type="caution">
    <text evidence="3">The sequence shown here is derived from an EMBL/GenBank/DDBJ whole genome shotgun (WGS) entry which is preliminary data.</text>
</comment>
<feature type="compositionally biased region" description="Basic and acidic residues" evidence="1">
    <location>
        <begin position="17"/>
        <end position="37"/>
    </location>
</feature>
<reference evidence="3 4" key="1">
    <citation type="submission" date="2018-03" db="EMBL/GenBank/DDBJ databases">
        <title>Streptomyces dioscori sp. nov., a novel endophytic actinobacterium isolated from bulbil of Dioscorea bulbifera L.</title>
        <authorList>
            <person name="Zhikuan W."/>
        </authorList>
    </citation>
    <scope>NUCLEOTIDE SEQUENCE [LARGE SCALE GENOMIC DNA]</scope>
    <source>
        <strain evidence="3 4">A217</strain>
    </source>
</reference>
<sequence length="399" mass="43700">MLWPFRRSAEEQQGCQKQKERQERQRPRERTPAHEPEDLAPEPTRTADRTPPATAPAPAPDRTPVVDPRHDLMNDARTQPEGGEPAEPVQEPALSVEPEPVTDDLARLWRPLKVGEPLPLFEPKPPSGLSYRPDTVCDGWSTKELHLRLASVRGYQHRADGSPREDDVAAAWDRRTGTVVFAVADGVSAAEQPHIGSQLACRSAVETMLAQVREGDGFVADWDHLLKTVRWQLVEQTRRILRHSEAGAEQTARLLATTLVAGTATPAEGEVRIQLVSIGDSGAWQIKRENFFQVVGGKMAGADGLVSCAVDPLPFISGVIRPTSFPLEQGTVLLVGTDGFGDPLGDGAGEVATLFRARLRQPVPPLGLAHLLDFSRETFDDDRTLVVLWLRTETPGGRP</sequence>
<dbReference type="InterPro" id="IPR036457">
    <property type="entry name" value="PPM-type-like_dom_sf"/>
</dbReference>
<organism evidence="3 4">
    <name type="scientific">Streptomyces dioscori</name>
    <dbReference type="NCBI Taxonomy" id="2109333"/>
    <lineage>
        <taxon>Bacteria</taxon>
        <taxon>Bacillati</taxon>
        <taxon>Actinomycetota</taxon>
        <taxon>Actinomycetes</taxon>
        <taxon>Kitasatosporales</taxon>
        <taxon>Streptomycetaceae</taxon>
        <taxon>Streptomyces</taxon>
        <taxon>Streptomyces aurantiacus group</taxon>
    </lineage>
</organism>
<dbReference type="EMBL" id="PYBJ01000035">
    <property type="protein sequence ID" value="PSM37818.1"/>
    <property type="molecule type" value="Genomic_DNA"/>
</dbReference>
<name>A0A2P8PV09_9ACTN</name>
<evidence type="ECO:0000313" key="4">
    <source>
        <dbReference type="Proteomes" id="UP000240429"/>
    </source>
</evidence>
<dbReference type="InterPro" id="IPR001932">
    <property type="entry name" value="PPM-type_phosphatase-like_dom"/>
</dbReference>
<accession>A0A2P8PV09</accession>
<gene>
    <name evidence="3" type="ORF">C6Y14_40010</name>
</gene>
<feature type="region of interest" description="Disordered" evidence="1">
    <location>
        <begin position="1"/>
        <end position="98"/>
    </location>
</feature>
<dbReference type="SUPFAM" id="SSF81606">
    <property type="entry name" value="PP2C-like"/>
    <property type="match status" value="1"/>
</dbReference>
<evidence type="ECO:0000259" key="2">
    <source>
        <dbReference type="Pfam" id="PF13672"/>
    </source>
</evidence>
<evidence type="ECO:0000313" key="3">
    <source>
        <dbReference type="EMBL" id="PSM37818.1"/>
    </source>
</evidence>
<dbReference type="AlphaFoldDB" id="A0A2P8PV09"/>
<protein>
    <recommendedName>
        <fullName evidence="2">PPM-type phosphatase domain-containing protein</fullName>
    </recommendedName>
</protein>
<dbReference type="Pfam" id="PF13672">
    <property type="entry name" value="PP2C_2"/>
    <property type="match status" value="1"/>
</dbReference>
<proteinExistence type="predicted"/>
<feature type="domain" description="PPM-type phosphatase" evidence="2">
    <location>
        <begin position="153"/>
        <end position="348"/>
    </location>
</feature>
<keyword evidence="4" id="KW-1185">Reference proteome</keyword>
<dbReference type="Gene3D" id="3.60.40.10">
    <property type="entry name" value="PPM-type phosphatase domain"/>
    <property type="match status" value="1"/>
</dbReference>
<evidence type="ECO:0000256" key="1">
    <source>
        <dbReference type="SAM" id="MobiDB-lite"/>
    </source>
</evidence>